<evidence type="ECO:0000256" key="2">
    <source>
        <dbReference type="ARBA" id="ARBA00022999"/>
    </source>
</evidence>
<dbReference type="SMART" id="SM00768">
    <property type="entry name" value="X8"/>
    <property type="match status" value="1"/>
</dbReference>
<dbReference type="InterPro" id="IPR012946">
    <property type="entry name" value="X8"/>
</dbReference>
<dbReference type="PANTHER" id="PTHR11801">
    <property type="entry name" value="SIGNAL TRANSDUCER AND ACTIVATOR OF TRANSCRIPTION"/>
    <property type="match status" value="1"/>
</dbReference>
<keyword evidence="1" id="KW-0732">Signal</keyword>
<organism evidence="6 7">
    <name type="scientific">Punica granatum</name>
    <name type="common">Pomegranate</name>
    <dbReference type="NCBI Taxonomy" id="22663"/>
    <lineage>
        <taxon>Eukaryota</taxon>
        <taxon>Viridiplantae</taxon>
        <taxon>Streptophyta</taxon>
        <taxon>Embryophyta</taxon>
        <taxon>Tracheophyta</taxon>
        <taxon>Spermatophyta</taxon>
        <taxon>Magnoliopsida</taxon>
        <taxon>eudicotyledons</taxon>
        <taxon>Gunneridae</taxon>
        <taxon>Pentapetalae</taxon>
        <taxon>rosids</taxon>
        <taxon>malvids</taxon>
        <taxon>Myrtales</taxon>
        <taxon>Lythraceae</taxon>
        <taxon>Punica</taxon>
    </lineage>
</organism>
<dbReference type="Gene3D" id="3.30.505.10">
    <property type="entry name" value="SH2 domain"/>
    <property type="match status" value="1"/>
</dbReference>
<evidence type="ECO:0000256" key="3">
    <source>
        <dbReference type="PROSITE-ProRule" id="PRU00191"/>
    </source>
</evidence>
<dbReference type="Gene3D" id="1.20.58.1040">
    <property type="match status" value="1"/>
</dbReference>
<proteinExistence type="predicted"/>
<dbReference type="GO" id="GO:0007165">
    <property type="term" value="P:signal transduction"/>
    <property type="evidence" value="ECO:0007669"/>
    <property type="project" value="InterPro"/>
</dbReference>
<dbReference type="GO" id="GO:0003700">
    <property type="term" value="F:DNA-binding transcription factor activity"/>
    <property type="evidence" value="ECO:0007669"/>
    <property type="project" value="InterPro"/>
</dbReference>
<evidence type="ECO:0000313" key="7">
    <source>
        <dbReference type="Proteomes" id="UP000197138"/>
    </source>
</evidence>
<dbReference type="Gene3D" id="2.60.120.200">
    <property type="match status" value="1"/>
</dbReference>
<gene>
    <name evidence="6" type="ORF">CDL15_Pgr007046</name>
</gene>
<sequence length="910" mass="101334">MGKNENAMEIGNYCLLKDFRLEVEARGEQGEGSFSFCFWVYLLSSTPFPSTLIRQVGSDMMDSAPLLVLNEKKRLMLFPLLPSQDDEAPDPNNLTLWNNIPHASLESDFPFGKWTRIGCEVSNGFLRLYVDGELVEEKTLASSETQTSNFSGLRRIILIGSNNNESGLSGYLYSPKDFLSASSIKGQYKDSPIYLIVDNSSAVDIEKGSDGVWNIVGGKASCRRNFSLDVVLLDALGETVDKEIEVVASLIYANNGTPVEKTSDGEAPLLTSYDGIDFDSCDRPSKLLQGRASLRLKISQLSSKCDNKLFQIKFNVPKAGKYPFLEALSYPIRCISRNRNVRTSSVIIWKRPASGFLSVCGSQSSRVNFGLPDLPRSTVREAKPSPLSKRVRLANYTFEQPDDECNSHVQTAIQAKNFSTTNSKMPQEESEAGEKSPSDSESTREGNSCYRNSRTGNSISDLAIFNYCLGGSTERTLLLKDITSSASNEEILEFADQVALYSGCSHHRNQIRIAKRLIEEGARFWNSISQDNQHVNWESVVFEIEEQFMKISCCNTRSLSQQDFEILRKVAGCRDCMTKENFEKMWRWLYPVAFALSRSALREMWSSKSPTWIEGFVTKEEAEASLQGPGGSQKPGTFILRFPTSRSWPHPDAGSIVVTYVGADYSLHHRLLSLDHIYCNGEMNMTPLPEMLLAEPELSQLGSYGKGGKARGTVTCPFIFSSPFSALWPDRFPGTVVSCLRINRFILNSVSHPPEGITASSFSPVYLESPNNCSVLHQFHHISQTKCICTTTFTTDMAKGTLPFFLFLVLSFTSGGILKAVNAQKTWCVAKPSSDPTILRNNIDYVCSQFDCGILQMGCPCFYPDNLINHASVAMNLYYQAKGRNHWNCHFDNTGLIVVTDPSYGNCVYA</sequence>
<evidence type="ECO:0000313" key="6">
    <source>
        <dbReference type="EMBL" id="OWM81015.1"/>
    </source>
</evidence>
<comment type="caution">
    <text evidence="6">The sequence shown here is derived from an EMBL/GenBank/DDBJ whole genome shotgun (WGS) entry which is preliminary data.</text>
</comment>
<evidence type="ECO:0000259" key="5">
    <source>
        <dbReference type="PROSITE" id="PS50001"/>
    </source>
</evidence>
<dbReference type="AlphaFoldDB" id="A0A218X6Y5"/>
<dbReference type="Pfam" id="PF07983">
    <property type="entry name" value="X8"/>
    <property type="match status" value="1"/>
</dbReference>
<feature type="region of interest" description="Disordered" evidence="4">
    <location>
        <begin position="417"/>
        <end position="452"/>
    </location>
</feature>
<dbReference type="EMBL" id="MTKT01002214">
    <property type="protein sequence ID" value="OWM81015.1"/>
    <property type="molecule type" value="Genomic_DNA"/>
</dbReference>
<dbReference type="InterPro" id="IPR013320">
    <property type="entry name" value="ConA-like_dom_sf"/>
</dbReference>
<dbReference type="InterPro" id="IPR036860">
    <property type="entry name" value="SH2_dom_sf"/>
</dbReference>
<protein>
    <recommendedName>
        <fullName evidence="5">SH2 domain-containing protein</fullName>
    </recommendedName>
</protein>
<evidence type="ECO:0000256" key="4">
    <source>
        <dbReference type="SAM" id="MobiDB-lite"/>
    </source>
</evidence>
<dbReference type="InterPro" id="IPR000980">
    <property type="entry name" value="SH2"/>
</dbReference>
<dbReference type="PROSITE" id="PS50001">
    <property type="entry name" value="SH2"/>
    <property type="match status" value="1"/>
</dbReference>
<reference evidence="7" key="1">
    <citation type="journal article" date="2017" name="Plant J.">
        <title>The pomegranate (Punica granatum L.) genome and the genomics of punicalagin biosynthesis.</title>
        <authorList>
            <person name="Qin G."/>
            <person name="Xu C."/>
            <person name="Ming R."/>
            <person name="Tang H."/>
            <person name="Guyot R."/>
            <person name="Kramer E.M."/>
            <person name="Hu Y."/>
            <person name="Yi X."/>
            <person name="Qi Y."/>
            <person name="Xu X."/>
            <person name="Gao Z."/>
            <person name="Pan H."/>
            <person name="Jian J."/>
            <person name="Tian Y."/>
            <person name="Yue Z."/>
            <person name="Xu Y."/>
        </authorList>
    </citation>
    <scope>NUCLEOTIDE SEQUENCE [LARGE SCALE GENOMIC DNA]</scope>
    <source>
        <strain evidence="7">cv. Dabenzi</strain>
    </source>
</reference>
<feature type="compositionally biased region" description="Basic and acidic residues" evidence="4">
    <location>
        <begin position="432"/>
        <end position="444"/>
    </location>
</feature>
<feature type="domain" description="SH2" evidence="5">
    <location>
        <begin position="612"/>
        <end position="692"/>
    </location>
</feature>
<dbReference type="SUPFAM" id="SSF55550">
    <property type="entry name" value="SH2 domain"/>
    <property type="match status" value="1"/>
</dbReference>
<dbReference type="Proteomes" id="UP000197138">
    <property type="component" value="Unassembled WGS sequence"/>
</dbReference>
<evidence type="ECO:0000256" key="1">
    <source>
        <dbReference type="ARBA" id="ARBA00022729"/>
    </source>
</evidence>
<dbReference type="SUPFAM" id="SSF49899">
    <property type="entry name" value="Concanavalin A-like lectins/glucanases"/>
    <property type="match status" value="1"/>
</dbReference>
<dbReference type="InterPro" id="IPR001217">
    <property type="entry name" value="STAT"/>
</dbReference>
<keyword evidence="2 3" id="KW-0727">SH2 domain</keyword>
<accession>A0A218X6Y5</accession>
<name>A0A218X6Y5_PUNGR</name>